<reference evidence="15 16" key="1">
    <citation type="journal article" date="2023" name="J. Hered.">
        <title>Chromosome-level genome of the wood stork (Mycteria americana) provides insight into avian chromosome evolution.</title>
        <authorList>
            <person name="Flamio R. Jr."/>
            <person name="Ramstad K.M."/>
        </authorList>
    </citation>
    <scope>NUCLEOTIDE SEQUENCE [LARGE SCALE GENOMIC DNA]</scope>
    <source>
        <strain evidence="15">JAX WOST 10</strain>
    </source>
</reference>
<dbReference type="PROSITE" id="PS50294">
    <property type="entry name" value="WD_REPEATS_REGION"/>
    <property type="match status" value="2"/>
</dbReference>
<evidence type="ECO:0000313" key="15">
    <source>
        <dbReference type="EMBL" id="KAK4815193.1"/>
    </source>
</evidence>
<proteinExistence type="inferred from homology"/>
<feature type="repeat" description="WD" evidence="12">
    <location>
        <begin position="193"/>
        <end position="228"/>
    </location>
</feature>
<keyword evidence="5" id="KW-0677">Repeat</keyword>
<comment type="subunit">
    <text evidence="9">At the nuclear pore: component of the Y-shaped Nup107-160 subcomplex of the nuclear pore complex (NPC). The Nup107-160 subcomplex includes NUP160, NUP133, NUP107, NUP98, NUP85, NUP43, NUP37, SEH1 and SEC13. At the COPII coat complex: interacts with SEC31A and SEC31B. Interacts with SEC16A. Interacts with SEC16B. Component of the GATOR2 subcomplex, composed of MIOS, SEC13, SEH1L, WDR24 and WDR59. The GATOR2 complex interacts with CASTOR1 and CASTOR2; the interaction is negatively regulated by arginine. The GATOR2 complex interacts with SESN1, SESN2 and SESN3; the interaction is negatively regulated by amino acids.</text>
</comment>
<dbReference type="GO" id="GO:0015031">
    <property type="term" value="P:protein transport"/>
    <property type="evidence" value="ECO:0007669"/>
    <property type="project" value="UniProtKB-KW"/>
</dbReference>
<dbReference type="GO" id="GO:0016608">
    <property type="term" value="F:growth hormone-releasing hormone activity"/>
    <property type="evidence" value="ECO:0007669"/>
    <property type="project" value="InterPro"/>
</dbReference>
<keyword evidence="3" id="KW-0813">Transport</keyword>
<evidence type="ECO:0000256" key="13">
    <source>
        <dbReference type="SAM" id="MobiDB-lite"/>
    </source>
</evidence>
<dbReference type="CDD" id="cd01650">
    <property type="entry name" value="RT_nLTR_like"/>
    <property type="match status" value="1"/>
</dbReference>
<dbReference type="SUPFAM" id="SSF56672">
    <property type="entry name" value="DNA/RNA polymerases"/>
    <property type="match status" value="1"/>
</dbReference>
<comment type="function">
    <text evidence="7">As a component of the GATOR2 complex, functions as an activator of the amino acid-sensing branch of the mTORC1 signaling pathway. The GATOR2 complex indirectly activates mTORC1 through the inhibition of the GATOR1 subcomplex. GATOR2 probably acts as an E3 ubiquitin-protein ligase toward GATOR1. In the presence of abundant amino acids, the GATOR2 complex mediates ubiquitination of the NPRL2 core component of the GATOR1 complex, leading to GATOR1 inactivation. In the absence of amino acids, GATOR2 is inhibited, activating the GATOR1 complex. Within the GATOR2 complex, SEC13 and SEH1L are required to stabilize the complex.</text>
</comment>
<keyword evidence="4 12" id="KW-0853">WD repeat</keyword>
<comment type="caution">
    <text evidence="15">The sequence shown here is derived from an EMBL/GenBank/DDBJ whole genome shotgun (WGS) entry which is preliminary data.</text>
</comment>
<keyword evidence="6" id="KW-0653">Protein transport</keyword>
<feature type="repeat" description="WD" evidence="12">
    <location>
        <begin position="39"/>
        <end position="82"/>
    </location>
</feature>
<dbReference type="PROSITE" id="PS50082">
    <property type="entry name" value="WD_REPEATS_2"/>
    <property type="match status" value="2"/>
</dbReference>
<dbReference type="InterPro" id="IPR005441">
    <property type="entry name" value="Preproghrelin"/>
</dbReference>
<dbReference type="Proteomes" id="UP001333110">
    <property type="component" value="Unassembled WGS sequence"/>
</dbReference>
<dbReference type="EMBL" id="JAUNZN010000010">
    <property type="protein sequence ID" value="KAK4815193.1"/>
    <property type="molecule type" value="Genomic_DNA"/>
</dbReference>
<dbReference type="InterPro" id="IPR001680">
    <property type="entry name" value="WD40_rpt"/>
</dbReference>
<dbReference type="PANTHER" id="PTHR33332">
    <property type="entry name" value="REVERSE TRANSCRIPTASE DOMAIN-CONTAINING PROTEIN"/>
    <property type="match status" value="1"/>
</dbReference>
<dbReference type="SUPFAM" id="SSF50978">
    <property type="entry name" value="WD40 repeat-like"/>
    <property type="match status" value="1"/>
</dbReference>
<evidence type="ECO:0000256" key="6">
    <source>
        <dbReference type="ARBA" id="ARBA00022927"/>
    </source>
</evidence>
<evidence type="ECO:0000256" key="10">
    <source>
        <dbReference type="ARBA" id="ARBA00079547"/>
    </source>
</evidence>
<evidence type="ECO:0000256" key="5">
    <source>
        <dbReference type="ARBA" id="ARBA00022737"/>
    </source>
</evidence>
<evidence type="ECO:0000259" key="14">
    <source>
        <dbReference type="PROSITE" id="PS50878"/>
    </source>
</evidence>
<comment type="function">
    <text evidence="8">Functions as a component of the nuclear pore complex (NPC) and the COPII coat. At the endoplasmic reticulum, SEC13 is involved in the biogenesis of COPII-coated vesicles. Required for the exit of adipsin (CFD/ADN), an adipocyte-secreted protein from the endoplasmic reticulum.</text>
</comment>
<dbReference type="PROSITE" id="PS50878">
    <property type="entry name" value="RT_POL"/>
    <property type="match status" value="1"/>
</dbReference>
<dbReference type="InterPro" id="IPR036322">
    <property type="entry name" value="WD40_repeat_dom_sf"/>
</dbReference>
<feature type="compositionally biased region" description="Polar residues" evidence="13">
    <location>
        <begin position="312"/>
        <end position="323"/>
    </location>
</feature>
<dbReference type="Pfam" id="PF00078">
    <property type="entry name" value="RVT_1"/>
    <property type="match status" value="1"/>
</dbReference>
<feature type="non-terminal residue" evidence="15">
    <location>
        <position position="790"/>
    </location>
</feature>
<feature type="compositionally biased region" description="Acidic residues" evidence="13">
    <location>
        <begin position="344"/>
        <end position="356"/>
    </location>
</feature>
<evidence type="ECO:0000256" key="11">
    <source>
        <dbReference type="ARBA" id="ARBA00081491"/>
    </source>
</evidence>
<dbReference type="FunFam" id="2.130.10.10:FF:000017">
    <property type="entry name" value="SEC13 homolog (S. cerevisiae)"/>
    <property type="match status" value="1"/>
</dbReference>
<evidence type="ECO:0000256" key="2">
    <source>
        <dbReference type="ARBA" id="ARBA00019195"/>
    </source>
</evidence>
<feature type="domain" description="Reverse transcriptase" evidence="14">
    <location>
        <begin position="332"/>
        <end position="592"/>
    </location>
</feature>
<evidence type="ECO:0000256" key="4">
    <source>
        <dbReference type="ARBA" id="ARBA00022574"/>
    </source>
</evidence>
<keyword evidence="16" id="KW-1185">Reference proteome</keyword>
<dbReference type="Pfam" id="PF00400">
    <property type="entry name" value="WD40"/>
    <property type="match status" value="4"/>
</dbReference>
<gene>
    <name evidence="15" type="ORF">QYF61_021812</name>
</gene>
<protein>
    <recommendedName>
        <fullName evidence="2">Protein SEC13 homolog</fullName>
    </recommendedName>
    <alternativeName>
        <fullName evidence="10">GATOR2 complex protein SEC13</fullName>
    </alternativeName>
    <alternativeName>
        <fullName evidence="11">SEC13-like protein 1</fullName>
    </alternativeName>
</protein>
<dbReference type="InterPro" id="IPR015943">
    <property type="entry name" value="WD40/YVTN_repeat-like_dom_sf"/>
</dbReference>
<organism evidence="15 16">
    <name type="scientific">Mycteria americana</name>
    <name type="common">Wood stork</name>
    <dbReference type="NCBI Taxonomy" id="33587"/>
    <lineage>
        <taxon>Eukaryota</taxon>
        <taxon>Metazoa</taxon>
        <taxon>Chordata</taxon>
        <taxon>Craniata</taxon>
        <taxon>Vertebrata</taxon>
        <taxon>Euteleostomi</taxon>
        <taxon>Archelosauria</taxon>
        <taxon>Archosauria</taxon>
        <taxon>Dinosauria</taxon>
        <taxon>Saurischia</taxon>
        <taxon>Theropoda</taxon>
        <taxon>Coelurosauria</taxon>
        <taxon>Aves</taxon>
        <taxon>Neognathae</taxon>
        <taxon>Neoaves</taxon>
        <taxon>Aequornithes</taxon>
        <taxon>Ciconiiformes</taxon>
        <taxon>Ciconiidae</taxon>
        <taxon>Mycteria</taxon>
    </lineage>
</organism>
<feature type="region of interest" description="Disordered" evidence="13">
    <location>
        <begin position="312"/>
        <end position="356"/>
    </location>
</feature>
<evidence type="ECO:0000256" key="7">
    <source>
        <dbReference type="ARBA" id="ARBA00045501"/>
    </source>
</evidence>
<dbReference type="GO" id="GO:0005576">
    <property type="term" value="C:extracellular region"/>
    <property type="evidence" value="ECO:0007669"/>
    <property type="project" value="UniProtKB-SubCell"/>
</dbReference>
<evidence type="ECO:0000256" key="1">
    <source>
        <dbReference type="ARBA" id="ARBA00010102"/>
    </source>
</evidence>
<dbReference type="InterPro" id="IPR000477">
    <property type="entry name" value="RT_dom"/>
</dbReference>
<dbReference type="AlphaFoldDB" id="A0AAN7S1M7"/>
<evidence type="ECO:0000256" key="9">
    <source>
        <dbReference type="ARBA" id="ARBA00063070"/>
    </source>
</evidence>
<dbReference type="PRINTS" id="PR01624">
    <property type="entry name" value="GHRELIN"/>
</dbReference>
<dbReference type="Gene3D" id="2.130.10.10">
    <property type="entry name" value="YVTN repeat-like/Quinoprotein amine dehydrogenase"/>
    <property type="match status" value="1"/>
</dbReference>
<evidence type="ECO:0000256" key="8">
    <source>
        <dbReference type="ARBA" id="ARBA00055194"/>
    </source>
</evidence>
<sequence length="790" mass="88468">MHHDAQMDYYGTRLATCSSDRSVKIFDVRNGGQILIADLRGHEGPVWQVAWAHPMYGNILASCSYDRKVIIWKEENGTWEKTYEYTGHDSSVNSVCWAPHDYGLILACGSSDGAISLLSYTGDGQWEVKKISNAHTIGCNAVSWAPAVVPGSLIEQPSGQKPNYIKRFASGGCDNLVKIWKEEDGQWKEEQKLEAHSDWVRDVAWAPSIGLPTSTIASCSQDGRVFIWTCDDASGNSWSPKLLHKFNDVVWHVSWSITANILAVSGGDNKVTLWKESVDGLWACISDVNKGQGGVSAVTEGQQNEHCTDATQVNNLQPSSFSKQQKDKKNPTAQLHRRGTEGFWDTDEAGPEDDSNSIEIKFNVPFEIGVKITEEEYQEYGQALEKMLGDMLEENAKGIKPSQHGFRKGRSCLTNLISFYNKVTRLVDEGKAVDVVYLDFSKAFDTVSHSILLEKPAAHGLDGRTLCWVKNWLDGRVQRGVVNGVHSGWRPVTSGVPQGSVLGPVLFNIFINDLDEGIECTLSKFADDTKLCGSVDLLEGRKALQRDLDRLGRWAKVNCMRFNKAKCKVLHLGHSNPMQHYRLGEEWLESCLAEKDLGVLVDSSLNMSQQCAQVAKKANGILACIKNSVASRTRAVIVPLYSALVRPHLECCVQFWAPHYKRDIEGLERVQRRATKLGKGLEQKSDEERLRELGLFSLEKRRLRGDLIALYNCLKGGCREVGVGLFSQVTSDRTRGNGLKLHQGRFRLDIRKFFFTERVIKHWNRLPREVVESPSLEVFKGHLDEVLRDM</sequence>
<accession>A0AAN7S1M7</accession>
<dbReference type="InterPro" id="IPR043502">
    <property type="entry name" value="DNA/RNA_pol_sf"/>
</dbReference>
<comment type="similarity">
    <text evidence="1">Belongs to the WD repeat SEC13 family.</text>
</comment>
<dbReference type="SMART" id="SM00320">
    <property type="entry name" value="WD40"/>
    <property type="match status" value="5"/>
</dbReference>
<name>A0AAN7S1M7_MYCAM</name>
<evidence type="ECO:0000313" key="16">
    <source>
        <dbReference type="Proteomes" id="UP001333110"/>
    </source>
</evidence>
<evidence type="ECO:0000256" key="12">
    <source>
        <dbReference type="PROSITE-ProRule" id="PRU00221"/>
    </source>
</evidence>
<evidence type="ECO:0000256" key="3">
    <source>
        <dbReference type="ARBA" id="ARBA00022448"/>
    </source>
</evidence>